<organism evidence="3 4">
    <name type="scientific">Taxus chinensis</name>
    <name type="common">Chinese yew</name>
    <name type="synonym">Taxus wallichiana var. chinensis</name>
    <dbReference type="NCBI Taxonomy" id="29808"/>
    <lineage>
        <taxon>Eukaryota</taxon>
        <taxon>Viridiplantae</taxon>
        <taxon>Streptophyta</taxon>
        <taxon>Embryophyta</taxon>
        <taxon>Tracheophyta</taxon>
        <taxon>Spermatophyta</taxon>
        <taxon>Pinopsida</taxon>
        <taxon>Pinidae</taxon>
        <taxon>Conifers II</taxon>
        <taxon>Cupressales</taxon>
        <taxon>Taxaceae</taxon>
        <taxon>Taxus</taxon>
    </lineage>
</organism>
<dbReference type="SUPFAM" id="SSF56672">
    <property type="entry name" value="DNA/RNA polymerases"/>
    <property type="match status" value="1"/>
</dbReference>
<evidence type="ECO:0000256" key="1">
    <source>
        <dbReference type="ARBA" id="ARBA00023268"/>
    </source>
</evidence>
<dbReference type="InterPro" id="IPR000477">
    <property type="entry name" value="RT_dom"/>
</dbReference>
<dbReference type="GO" id="GO:0015074">
    <property type="term" value="P:DNA integration"/>
    <property type="evidence" value="ECO:0007669"/>
    <property type="project" value="InterPro"/>
</dbReference>
<comment type="caution">
    <text evidence="3">The sequence shown here is derived from an EMBL/GenBank/DDBJ whole genome shotgun (WGS) entry which is preliminary data.</text>
</comment>
<dbReference type="PROSITE" id="PS50994">
    <property type="entry name" value="INTEGRASE"/>
    <property type="match status" value="1"/>
</dbReference>
<keyword evidence="4" id="KW-1185">Reference proteome</keyword>
<evidence type="ECO:0000313" key="4">
    <source>
        <dbReference type="Proteomes" id="UP000824469"/>
    </source>
</evidence>
<dbReference type="InterPro" id="IPR012337">
    <property type="entry name" value="RNaseH-like_sf"/>
</dbReference>
<dbReference type="EMBL" id="JAHRHJ020000010">
    <property type="protein sequence ID" value="KAH9298477.1"/>
    <property type="molecule type" value="Genomic_DNA"/>
</dbReference>
<name>A0AA38CJ57_TAXCH</name>
<dbReference type="OMA" id="CAHTISM"/>
<dbReference type="InterPro" id="IPR043502">
    <property type="entry name" value="DNA/RNA_pol_sf"/>
</dbReference>
<dbReference type="InterPro" id="IPR043128">
    <property type="entry name" value="Rev_trsase/Diguanyl_cyclase"/>
</dbReference>
<dbReference type="Pfam" id="PF17919">
    <property type="entry name" value="RT_RNaseH_2"/>
    <property type="match status" value="1"/>
</dbReference>
<reference evidence="3 4" key="1">
    <citation type="journal article" date="2021" name="Nat. Plants">
        <title>The Taxus genome provides insights into paclitaxel biosynthesis.</title>
        <authorList>
            <person name="Xiong X."/>
            <person name="Gou J."/>
            <person name="Liao Q."/>
            <person name="Li Y."/>
            <person name="Zhou Q."/>
            <person name="Bi G."/>
            <person name="Li C."/>
            <person name="Du R."/>
            <person name="Wang X."/>
            <person name="Sun T."/>
            <person name="Guo L."/>
            <person name="Liang H."/>
            <person name="Lu P."/>
            <person name="Wu Y."/>
            <person name="Zhang Z."/>
            <person name="Ro D.K."/>
            <person name="Shang Y."/>
            <person name="Huang S."/>
            <person name="Yan J."/>
        </authorList>
    </citation>
    <scope>NUCLEOTIDE SEQUENCE [LARGE SCALE GENOMIC DNA]</scope>
    <source>
        <strain evidence="3">Ta-2019</strain>
    </source>
</reference>
<dbReference type="Gene3D" id="3.10.20.370">
    <property type="match status" value="1"/>
</dbReference>
<dbReference type="Pfam" id="PF00665">
    <property type="entry name" value="rve"/>
    <property type="match status" value="1"/>
</dbReference>
<dbReference type="GO" id="GO:0003824">
    <property type="term" value="F:catalytic activity"/>
    <property type="evidence" value="ECO:0007669"/>
    <property type="project" value="UniProtKB-KW"/>
</dbReference>
<dbReference type="InterPro" id="IPR041577">
    <property type="entry name" value="RT_RNaseH_2"/>
</dbReference>
<feature type="domain" description="Integrase catalytic" evidence="2">
    <location>
        <begin position="457"/>
        <end position="622"/>
    </location>
</feature>
<dbReference type="SUPFAM" id="SSF53098">
    <property type="entry name" value="Ribonuclease H-like"/>
    <property type="match status" value="1"/>
</dbReference>
<sequence>MEPLMRKELDKLIESRIIFPIKHSSWVANLVPVRKKSGEIRLCVDFRDLNRASLKDHYPLPSMEQILQVVAGSERFSLLDGYSGFNQIMVKEEDQFKTAFTTKWGTYAYKKMPFGLSNAGATFQPAMDMAFKGLINKIVLIYLDDITVFSKNAADHFFHLRVEAIRALPLPSHKKALQSFLGRINFVRRFVPDFAALVKPITKMLRKSMAFKWTAEGKESFEAIKEAISQAPTLINPDFSKDFILYAFGGDDTISAILVQQNKDNDEQPIAFFSQSLDDCEVRYSFIEKHVLAVIRSLKKFKHLVSNNKVQLLVSHAGVKDFLLNKDLNEKRAGWITRVMEYDIEIKITKLVRGKGLCEQLASKQPDNPEDEEDAVLLLQDDQKQENDDVSTPCWTQNMIHFLQTGMCPPEMSKAKRRYFRLQAVPYVLVDGVLFKKDINGVLLRCIGTGKGRLAALPLRPISVDHPFMQWGLDFIGVINPNSSQGHKWILTVTDYFTKWTEAVALKEASESNILDFYEEIATRFGVPATIISDNALAFIGSKITEWAVKNGIYLSTSSNYYPQGNGQAESTNKNLLKIIRRTLDENQRTWHTRLKSALWADRITPKRSTGNSPYKLVYGKEAVLPISLELPALELMKQFELSEFEPMEVRYAELMELEEIREHAVQTIEKDQALVKRWFDKRARARTFQEGDLVLKWDADRAKPGRHSKFDAIWSGPYMVTGCKNSNAFQFSALDGEELPIPVNGIYLKHCY</sequence>
<keyword evidence="1" id="KW-0511">Multifunctional enzyme</keyword>
<accession>A0AA38CJ57</accession>
<dbReference type="Proteomes" id="UP000824469">
    <property type="component" value="Unassembled WGS sequence"/>
</dbReference>
<dbReference type="GO" id="GO:0003676">
    <property type="term" value="F:nucleic acid binding"/>
    <property type="evidence" value="ECO:0007669"/>
    <property type="project" value="InterPro"/>
</dbReference>
<evidence type="ECO:0000259" key="2">
    <source>
        <dbReference type="PROSITE" id="PS50994"/>
    </source>
</evidence>
<dbReference type="Gene3D" id="3.30.420.10">
    <property type="entry name" value="Ribonuclease H-like superfamily/Ribonuclease H"/>
    <property type="match status" value="1"/>
</dbReference>
<dbReference type="InterPro" id="IPR036397">
    <property type="entry name" value="RNaseH_sf"/>
</dbReference>
<dbReference type="Pfam" id="PF00078">
    <property type="entry name" value="RVT_1"/>
    <property type="match status" value="1"/>
</dbReference>
<dbReference type="AlphaFoldDB" id="A0AA38CJ57"/>
<dbReference type="InterPro" id="IPR050951">
    <property type="entry name" value="Retrovirus_Pol_polyprotein"/>
</dbReference>
<dbReference type="Gene3D" id="3.30.70.270">
    <property type="match status" value="2"/>
</dbReference>
<dbReference type="PANTHER" id="PTHR37984">
    <property type="entry name" value="PROTEIN CBG26694"/>
    <property type="match status" value="1"/>
</dbReference>
<dbReference type="FunFam" id="3.30.70.270:FF:000020">
    <property type="entry name" value="Transposon Tf2-6 polyprotein-like Protein"/>
    <property type="match status" value="1"/>
</dbReference>
<protein>
    <recommendedName>
        <fullName evidence="2">Integrase catalytic domain-containing protein</fullName>
    </recommendedName>
</protein>
<gene>
    <name evidence="3" type="ORF">KI387_030159</name>
</gene>
<dbReference type="CDD" id="cd01647">
    <property type="entry name" value="RT_LTR"/>
    <property type="match status" value="1"/>
</dbReference>
<evidence type="ECO:0000313" key="3">
    <source>
        <dbReference type="EMBL" id="KAH9298477.1"/>
    </source>
</evidence>
<proteinExistence type="predicted"/>
<dbReference type="PANTHER" id="PTHR37984:SF5">
    <property type="entry name" value="PROTEIN NYNRIN-LIKE"/>
    <property type="match status" value="1"/>
</dbReference>
<dbReference type="Gene3D" id="3.10.10.10">
    <property type="entry name" value="HIV Type 1 Reverse Transcriptase, subunit A, domain 1"/>
    <property type="match status" value="1"/>
</dbReference>
<dbReference type="InterPro" id="IPR001584">
    <property type="entry name" value="Integrase_cat-core"/>
</dbReference>